<evidence type="ECO:0000256" key="2">
    <source>
        <dbReference type="ARBA" id="ARBA00022679"/>
    </source>
</evidence>
<keyword evidence="1" id="KW-0328">Glycosyltransferase</keyword>
<sequence length="355" mass="40775">MDDKTKIKVSIIVPVYNAEKTLIKAIGSILKQTLEEIEIICVNDASHDNSIEILRQLKNISNGKMIIIDSDVNMGAGGARNLALDVARGEYIGFVDSDDYIVPVMFEKLYKEAKKGDYDIVDSGFYKESEDVAILYTSDELKGELNGHKRSELIVSGGFLWSKIFKRELFEIPKLRMRKNAILEDADVLTYLFATAKNIGTVKEILYGYVDSNGSLSKEKNAIKYYDNVYNAIDAIYEKTHNLENYKEIQMAVEYEIIQLYSYGVNICIANLNLIDKNEVNDKKEINAKIEMEVQKRKDVCQKEDLKKEWNNRLNKLVELKNKITCIDIEQNIYVKNKINKDDIEIMESVEKKEK</sequence>
<organism evidence="4 5">
    <name type="scientific">Lachnobacterium bovis</name>
    <dbReference type="NCBI Taxonomy" id="140626"/>
    <lineage>
        <taxon>Bacteria</taxon>
        <taxon>Bacillati</taxon>
        <taxon>Bacillota</taxon>
        <taxon>Clostridia</taxon>
        <taxon>Lachnospirales</taxon>
        <taxon>Lachnospiraceae</taxon>
        <taxon>Lachnobacterium</taxon>
    </lineage>
</organism>
<dbReference type="PANTHER" id="PTHR22916">
    <property type="entry name" value="GLYCOSYLTRANSFERASE"/>
    <property type="match status" value="1"/>
</dbReference>
<reference evidence="5" key="1">
    <citation type="submission" date="2016-10" db="EMBL/GenBank/DDBJ databases">
        <authorList>
            <person name="Varghese N."/>
            <person name="Submissions S."/>
        </authorList>
    </citation>
    <scope>NUCLEOTIDE SEQUENCE [LARGE SCALE GENOMIC DNA]</scope>
    <source>
        <strain evidence="5">S1b</strain>
    </source>
</reference>
<proteinExistence type="predicted"/>
<name>A0A1H9T5R5_9FIRM</name>
<dbReference type="SUPFAM" id="SSF53448">
    <property type="entry name" value="Nucleotide-diphospho-sugar transferases"/>
    <property type="match status" value="1"/>
</dbReference>
<protein>
    <submittedName>
        <fullName evidence="4">Glycosyltransferase involved in cell wall bisynthesis</fullName>
    </submittedName>
</protein>
<dbReference type="CDD" id="cd00761">
    <property type="entry name" value="Glyco_tranf_GTA_type"/>
    <property type="match status" value="1"/>
</dbReference>
<evidence type="ECO:0000313" key="4">
    <source>
        <dbReference type="EMBL" id="SER92498.1"/>
    </source>
</evidence>
<evidence type="ECO:0000259" key="3">
    <source>
        <dbReference type="Pfam" id="PF00535"/>
    </source>
</evidence>
<dbReference type="AlphaFoldDB" id="A0A1H9T5R5"/>
<feature type="domain" description="Glycosyltransferase 2-like" evidence="3">
    <location>
        <begin position="10"/>
        <end position="170"/>
    </location>
</feature>
<dbReference type="Proteomes" id="UP000182471">
    <property type="component" value="Unassembled WGS sequence"/>
</dbReference>
<keyword evidence="5" id="KW-1185">Reference proteome</keyword>
<dbReference type="Pfam" id="PF00535">
    <property type="entry name" value="Glycos_transf_2"/>
    <property type="match status" value="1"/>
</dbReference>
<dbReference type="EMBL" id="FOGW01000014">
    <property type="protein sequence ID" value="SER92498.1"/>
    <property type="molecule type" value="Genomic_DNA"/>
</dbReference>
<dbReference type="Gene3D" id="3.90.550.10">
    <property type="entry name" value="Spore Coat Polysaccharide Biosynthesis Protein SpsA, Chain A"/>
    <property type="match status" value="1"/>
</dbReference>
<evidence type="ECO:0000256" key="1">
    <source>
        <dbReference type="ARBA" id="ARBA00022676"/>
    </source>
</evidence>
<dbReference type="GO" id="GO:0016757">
    <property type="term" value="F:glycosyltransferase activity"/>
    <property type="evidence" value="ECO:0007669"/>
    <property type="project" value="UniProtKB-KW"/>
</dbReference>
<dbReference type="RefSeq" id="WP_074730686.1">
    <property type="nucleotide sequence ID" value="NZ_FOGW01000014.1"/>
</dbReference>
<gene>
    <name evidence="4" type="ORF">SAMN02910429_01497</name>
</gene>
<accession>A0A1H9T5R5</accession>
<keyword evidence="2 4" id="KW-0808">Transferase</keyword>
<dbReference type="PANTHER" id="PTHR22916:SF51">
    <property type="entry name" value="GLYCOSYLTRANSFERASE EPSH-RELATED"/>
    <property type="match status" value="1"/>
</dbReference>
<evidence type="ECO:0000313" key="5">
    <source>
        <dbReference type="Proteomes" id="UP000182471"/>
    </source>
</evidence>
<dbReference type="InterPro" id="IPR001173">
    <property type="entry name" value="Glyco_trans_2-like"/>
</dbReference>
<dbReference type="InterPro" id="IPR029044">
    <property type="entry name" value="Nucleotide-diphossugar_trans"/>
</dbReference>